<dbReference type="RefSeq" id="WP_341877302.1">
    <property type="nucleotide sequence ID" value="NZ_CP121687.1"/>
</dbReference>
<gene>
    <name evidence="7" type="ORF">QBE51_02070</name>
</gene>
<evidence type="ECO:0000259" key="6">
    <source>
        <dbReference type="Pfam" id="PF26018"/>
    </source>
</evidence>
<dbReference type="InterPro" id="IPR058728">
    <property type="entry name" value="HH_RND-rel"/>
</dbReference>
<comment type="subcellular location">
    <subcellularLocation>
        <location evidence="1">Cell envelope</location>
    </subcellularLocation>
</comment>
<keyword evidence="3" id="KW-1133">Transmembrane helix</keyword>
<reference evidence="7 8" key="1">
    <citation type="submission" date="2023-03" db="EMBL/GenBank/DDBJ databases">
        <title>Novel Species.</title>
        <authorList>
            <person name="Ma S."/>
        </authorList>
    </citation>
    <scope>NUCLEOTIDE SEQUENCE [LARGE SCALE GENOMIC DNA]</scope>
    <source>
        <strain evidence="7 8">LIND6LT2</strain>
    </source>
</reference>
<accession>A0ABZ2Y7D5</accession>
<keyword evidence="3" id="KW-0472">Membrane</keyword>
<evidence type="ECO:0000256" key="2">
    <source>
        <dbReference type="ARBA" id="ARBA00023054"/>
    </source>
</evidence>
<protein>
    <submittedName>
        <fullName evidence="7">HlyD family efflux transporter periplasmic adaptor subunit</fullName>
    </submittedName>
</protein>
<dbReference type="Pfam" id="PF26012">
    <property type="entry name" value="HH_RND_rel"/>
    <property type="match status" value="1"/>
</dbReference>
<keyword evidence="3" id="KW-0812">Transmembrane</keyword>
<dbReference type="Pfam" id="PF26018">
    <property type="entry name" value="BSH_RND_rel"/>
    <property type="match status" value="1"/>
</dbReference>
<feature type="domain" description="RND related beta-barrel" evidence="4">
    <location>
        <begin position="275"/>
        <end position="348"/>
    </location>
</feature>
<dbReference type="EMBL" id="CP121687">
    <property type="protein sequence ID" value="WZL70339.1"/>
    <property type="molecule type" value="Genomic_DNA"/>
</dbReference>
<proteinExistence type="predicted"/>
<evidence type="ECO:0000256" key="1">
    <source>
        <dbReference type="ARBA" id="ARBA00004196"/>
    </source>
</evidence>
<feature type="domain" description="RND related alpha-helical hairpin" evidence="5">
    <location>
        <begin position="111"/>
        <end position="208"/>
    </location>
</feature>
<dbReference type="InterPro" id="IPR058709">
    <property type="entry name" value="BSH_RND-rel"/>
</dbReference>
<feature type="transmembrane region" description="Helical" evidence="3">
    <location>
        <begin position="21"/>
        <end position="41"/>
    </location>
</feature>
<dbReference type="InterPro" id="IPR050465">
    <property type="entry name" value="UPF0194_transport"/>
</dbReference>
<evidence type="ECO:0000313" key="7">
    <source>
        <dbReference type="EMBL" id="WZL70339.1"/>
    </source>
</evidence>
<dbReference type="InterPro" id="IPR058729">
    <property type="entry name" value="Beta-barrel_RND-rel"/>
</dbReference>
<feature type="domain" description="RND related barrel-sandwich hybrid" evidence="6">
    <location>
        <begin position="73"/>
        <end position="271"/>
    </location>
</feature>
<evidence type="ECO:0000259" key="4">
    <source>
        <dbReference type="Pfam" id="PF26011"/>
    </source>
</evidence>
<sequence>MANTKIRKKKKNHRKKSRERRIVIGGFLAVLLIIYLIGSGLKLTKKTPLSIEVVQMGTIDNNIHVKGTIIRDEAVVKSTKAGSIQYFIYEGEKVKSGTPICMIANHSAVSQIREELDKINENIIKVQNQRKEFSVIQKDIQNVNYQIDDLIDNLRNTYSNKNFVQIYSLKNSILMEIEKKQMLLSQEESSSLKNLILQKNTYENQLATNSDLISTPMGGIISYHIDGLEEKLNPKTLDQITINDLDQKSEPKDISQVQSVEKNTPLFKVINNYDWYIVGSLSKELAEDWEVNNDVFIKFNEAQSATVKAKIYKIAPQDKNVMFVLQITEQILPIISKRNIEFEIIRKNYEGIKIPVNSIVEKTFLKIPKEYIQQSGKQTVVIKKGNESDTLIPVDIVFEEGKNMYILQDTSSLNMYDTLVLPENAQAEYIIKESQSSIGVFAVNGGITRFKKIEILVQNNDYAIVKQDTPSGIRLYDQIVSNAKNAKENQLLNQFEIIENH</sequence>
<dbReference type="Proteomes" id="UP001486565">
    <property type="component" value="Chromosome"/>
</dbReference>
<name>A0ABZ2Y7D5_9FIRM</name>
<keyword evidence="2" id="KW-0175">Coiled coil</keyword>
<dbReference type="PANTHER" id="PTHR32347:SF14">
    <property type="entry name" value="EFFLUX SYSTEM COMPONENT YKNX-RELATED"/>
    <property type="match status" value="1"/>
</dbReference>
<evidence type="ECO:0000256" key="3">
    <source>
        <dbReference type="SAM" id="Phobius"/>
    </source>
</evidence>
<keyword evidence="8" id="KW-1185">Reference proteome</keyword>
<evidence type="ECO:0000313" key="8">
    <source>
        <dbReference type="Proteomes" id="UP001486565"/>
    </source>
</evidence>
<dbReference type="PANTHER" id="PTHR32347">
    <property type="entry name" value="EFFLUX SYSTEM COMPONENT YKNX-RELATED"/>
    <property type="match status" value="1"/>
</dbReference>
<evidence type="ECO:0000259" key="5">
    <source>
        <dbReference type="Pfam" id="PF26012"/>
    </source>
</evidence>
<dbReference type="Pfam" id="PF26011">
    <property type="entry name" value="Beta-barrel_RND_rel"/>
    <property type="match status" value="1"/>
</dbReference>
<organism evidence="7 8">
    <name type="scientific">Defluviitalea saccharophila</name>
    <dbReference type="NCBI Taxonomy" id="879970"/>
    <lineage>
        <taxon>Bacteria</taxon>
        <taxon>Bacillati</taxon>
        <taxon>Bacillota</taxon>
        <taxon>Clostridia</taxon>
        <taxon>Lachnospirales</taxon>
        <taxon>Defluviitaleaceae</taxon>
        <taxon>Defluviitalea</taxon>
    </lineage>
</organism>